<organism evidence="1 2">
    <name type="scientific">Candidatus Nitrosopelagicus brevis</name>
    <dbReference type="NCBI Taxonomy" id="1410606"/>
    <lineage>
        <taxon>Archaea</taxon>
        <taxon>Nitrososphaerota</taxon>
    </lineage>
</organism>
<dbReference type="RefSeq" id="WP_048106591.1">
    <property type="nucleotide sequence ID" value="NZ_CP007026.1"/>
</dbReference>
<proteinExistence type="predicted"/>
<evidence type="ECO:0000313" key="1">
    <source>
        <dbReference type="EMBL" id="PTL87285.1"/>
    </source>
</evidence>
<keyword evidence="2" id="KW-1185">Reference proteome</keyword>
<accession>A0A2R6T9J1</accession>
<dbReference type="Proteomes" id="UP000241022">
    <property type="component" value="Unassembled WGS sequence"/>
</dbReference>
<evidence type="ECO:0000313" key="2">
    <source>
        <dbReference type="Proteomes" id="UP000241022"/>
    </source>
</evidence>
<reference evidence="1 2" key="1">
    <citation type="submission" date="2018-04" db="EMBL/GenBank/DDBJ databases">
        <title>Transcriptomics of ammonia oxidizing archaea.</title>
        <authorList>
            <person name="Carini P."/>
        </authorList>
    </citation>
    <scope>NUCLEOTIDE SEQUENCE [LARGE SCALE GENOMIC DNA]</scope>
    <source>
        <strain evidence="1 2">U25</strain>
    </source>
</reference>
<protein>
    <submittedName>
        <fullName evidence="1">Uncharacterized protein</fullName>
    </submittedName>
</protein>
<dbReference type="AlphaFoldDB" id="A0A2R6T9J1"/>
<dbReference type="GeneID" id="24815904"/>
<comment type="caution">
    <text evidence="1">The sequence shown here is derived from an EMBL/GenBank/DDBJ whole genome shotgun (WGS) entry which is preliminary data.</text>
</comment>
<name>A0A2R6T9J1_9ARCH</name>
<dbReference type="EMBL" id="LXWN01000002">
    <property type="protein sequence ID" value="PTL87285.1"/>
    <property type="molecule type" value="Genomic_DNA"/>
</dbReference>
<gene>
    <name evidence="1" type="ORF">A7X95_05095</name>
</gene>
<sequence>MISHFKKIRKGNTGKIGVWDIKKMKIMRKCRGSVGNKGLLTTVKVVLRKAERRLFYPLISSLGVKMGVNIVNIIKLPPNFQSRHEISWVMGGLRACFVNIEKILRHGSGMSMLTNQLVNKSQKIS</sequence>